<feature type="compositionally biased region" description="Basic and acidic residues" evidence="1">
    <location>
        <begin position="212"/>
        <end position="224"/>
    </location>
</feature>
<feature type="region of interest" description="Disordered" evidence="1">
    <location>
        <begin position="193"/>
        <end position="224"/>
    </location>
</feature>
<name>A0ABT3MPA8_9GAMM</name>
<keyword evidence="2" id="KW-0732">Signal</keyword>
<sequence length="384" mass="42504">MTGSLFRYQIIRCSLAVLLILQALSAKTDTPYWPDFIPYTPVKSINDEFKKLVLDQPDAISPYDINNSSTLLLAPDNDAMDNEYRIQFQGILTVDASPESGVAPGYEYDFQHQNTTVIIESDKPVLITYNNKNGQIIDLQGKGCFLADITTVEKKTLKSFPEKLMSELYIDTAGSFFHPDRLIQVYMMSAASGGDGNQGNDRKGTNNNNKPKKPDTSSKPPICEKCKTPRYDVDFHEGSLGGPGGVFVPLNIDPARLHSEAPMPSCLAYFNLYFIASRFYPSDVSRLGSYPPCSFYAKLDHRNPSQPAISGNAGDILVAITLWSRMPSGIRDDNPPLLPLRTDRGEDSGYSEGDSAYSQDDSPNTEEGSPHSEEEEQPNRCITQ</sequence>
<gene>
    <name evidence="3" type="ORF">NX722_00770</name>
</gene>
<protein>
    <submittedName>
        <fullName evidence="3">Uncharacterized protein</fullName>
    </submittedName>
</protein>
<feature type="region of interest" description="Disordered" evidence="1">
    <location>
        <begin position="331"/>
        <end position="384"/>
    </location>
</feature>
<reference evidence="3 4" key="1">
    <citation type="submission" date="2022-10" db="EMBL/GenBank/DDBJ databases">
        <title>High-quality genome sequences of two octocoral-associated bacteria, Endozoicomonas euniceicola EF212 and Endozoicomonas gorgoniicola PS125.</title>
        <authorList>
            <person name="Chiou Y.-J."/>
            <person name="Chen Y.-H."/>
        </authorList>
    </citation>
    <scope>NUCLEOTIDE SEQUENCE [LARGE SCALE GENOMIC DNA]</scope>
    <source>
        <strain evidence="3 4">PS125</strain>
    </source>
</reference>
<dbReference type="EMBL" id="JAPFCC010000001">
    <property type="protein sequence ID" value="MCW7551211.1"/>
    <property type="molecule type" value="Genomic_DNA"/>
</dbReference>
<evidence type="ECO:0000313" key="3">
    <source>
        <dbReference type="EMBL" id="MCW7551211.1"/>
    </source>
</evidence>
<feature type="signal peptide" evidence="2">
    <location>
        <begin position="1"/>
        <end position="28"/>
    </location>
</feature>
<dbReference type="Proteomes" id="UP001209854">
    <property type="component" value="Unassembled WGS sequence"/>
</dbReference>
<keyword evidence="4" id="KW-1185">Reference proteome</keyword>
<feature type="chain" id="PRO_5047411850" evidence="2">
    <location>
        <begin position="29"/>
        <end position="384"/>
    </location>
</feature>
<evidence type="ECO:0000256" key="2">
    <source>
        <dbReference type="SAM" id="SignalP"/>
    </source>
</evidence>
<accession>A0ABT3MPA8</accession>
<proteinExistence type="predicted"/>
<evidence type="ECO:0000256" key="1">
    <source>
        <dbReference type="SAM" id="MobiDB-lite"/>
    </source>
</evidence>
<organism evidence="3 4">
    <name type="scientific">Endozoicomonas gorgoniicola</name>
    <dbReference type="NCBI Taxonomy" id="1234144"/>
    <lineage>
        <taxon>Bacteria</taxon>
        <taxon>Pseudomonadati</taxon>
        <taxon>Pseudomonadota</taxon>
        <taxon>Gammaproteobacteria</taxon>
        <taxon>Oceanospirillales</taxon>
        <taxon>Endozoicomonadaceae</taxon>
        <taxon>Endozoicomonas</taxon>
    </lineage>
</organism>
<dbReference type="RefSeq" id="WP_265442325.1">
    <property type="nucleotide sequence ID" value="NZ_JAPFCC010000001.1"/>
</dbReference>
<evidence type="ECO:0000313" key="4">
    <source>
        <dbReference type="Proteomes" id="UP001209854"/>
    </source>
</evidence>
<comment type="caution">
    <text evidence="3">The sequence shown here is derived from an EMBL/GenBank/DDBJ whole genome shotgun (WGS) entry which is preliminary data.</text>
</comment>